<organism evidence="1">
    <name type="scientific">Siphoviridae sp. ctM4P7</name>
    <dbReference type="NCBI Taxonomy" id="2826256"/>
    <lineage>
        <taxon>Viruses</taxon>
        <taxon>Duplodnaviria</taxon>
        <taxon>Heunggongvirae</taxon>
        <taxon>Uroviricota</taxon>
        <taxon>Caudoviricetes</taxon>
    </lineage>
</organism>
<name>A0A8S5MYQ4_9CAUD</name>
<accession>A0A8S5MYQ4</accession>
<evidence type="ECO:0000313" key="1">
    <source>
        <dbReference type="EMBL" id="DAD87162.1"/>
    </source>
</evidence>
<proteinExistence type="predicted"/>
<dbReference type="EMBL" id="BK015015">
    <property type="protein sequence ID" value="DAD87162.1"/>
    <property type="molecule type" value="Genomic_DNA"/>
</dbReference>
<sequence length="121" mass="13917">MMFDFTDLIEKYSVPYTLIIPGENGGFVDGYYQEATATRREMEGAIVPYKESRIYQSGGSLTNEDRELYSSEKLEFEKNLYVEHSGKTYKVDTEADYGDYADVYVYGLKRVSVHDRSKASE</sequence>
<protein>
    <submittedName>
        <fullName evidence="1">Head closure knob</fullName>
    </submittedName>
</protein>
<reference evidence="1" key="1">
    <citation type="journal article" date="2021" name="Proc. Natl. Acad. Sci. U.S.A.">
        <title>A Catalog of Tens of Thousands of Viruses from Human Metagenomes Reveals Hidden Associations with Chronic Diseases.</title>
        <authorList>
            <person name="Tisza M.J."/>
            <person name="Buck C.B."/>
        </authorList>
    </citation>
    <scope>NUCLEOTIDE SEQUENCE</scope>
    <source>
        <strain evidence="1">CtM4P7</strain>
    </source>
</reference>